<dbReference type="GO" id="GO:0003700">
    <property type="term" value="F:DNA-binding transcription factor activity"/>
    <property type="evidence" value="ECO:0007669"/>
    <property type="project" value="InterPro"/>
</dbReference>
<proteinExistence type="predicted"/>
<dbReference type="Gene3D" id="1.10.10.60">
    <property type="entry name" value="Homeodomain-like"/>
    <property type="match status" value="1"/>
</dbReference>
<dbReference type="Pfam" id="PF12625">
    <property type="entry name" value="Arabinose_bd"/>
    <property type="match status" value="1"/>
</dbReference>
<dbReference type="PROSITE" id="PS01124">
    <property type="entry name" value="HTH_ARAC_FAMILY_2"/>
    <property type="match status" value="1"/>
</dbReference>
<dbReference type="InterPro" id="IPR018060">
    <property type="entry name" value="HTH_AraC"/>
</dbReference>
<dbReference type="PANTHER" id="PTHR47894">
    <property type="entry name" value="HTH-TYPE TRANSCRIPTIONAL REGULATOR GADX"/>
    <property type="match status" value="1"/>
</dbReference>
<accession>A0AB39UTN9</accession>
<dbReference type="GO" id="GO:0000976">
    <property type="term" value="F:transcription cis-regulatory region binding"/>
    <property type="evidence" value="ECO:0007669"/>
    <property type="project" value="TreeGrafter"/>
</dbReference>
<evidence type="ECO:0000259" key="4">
    <source>
        <dbReference type="PROSITE" id="PS01124"/>
    </source>
</evidence>
<evidence type="ECO:0000256" key="2">
    <source>
        <dbReference type="ARBA" id="ARBA00023125"/>
    </source>
</evidence>
<organism evidence="5">
    <name type="scientific">Thermohahella caldifontis</name>
    <dbReference type="NCBI Taxonomy" id="3142973"/>
    <lineage>
        <taxon>Bacteria</taxon>
        <taxon>Pseudomonadati</taxon>
        <taxon>Pseudomonadota</taxon>
        <taxon>Gammaproteobacteria</taxon>
        <taxon>Oceanospirillales</taxon>
        <taxon>Hahellaceae</taxon>
        <taxon>Thermohahella</taxon>
    </lineage>
</organism>
<dbReference type="KEGG" id="tcd:AAIA72_12550"/>
<dbReference type="Pfam" id="PF12833">
    <property type="entry name" value="HTH_18"/>
    <property type="match status" value="1"/>
</dbReference>
<dbReference type="SMART" id="SM00342">
    <property type="entry name" value="HTH_ARAC"/>
    <property type="match status" value="1"/>
</dbReference>
<protein>
    <submittedName>
        <fullName evidence="5">AraC family transcriptional regulator ligand-binding domain-containing protein</fullName>
    </submittedName>
</protein>
<dbReference type="InterPro" id="IPR020449">
    <property type="entry name" value="Tscrpt_reg_AraC-type_HTH"/>
</dbReference>
<evidence type="ECO:0000256" key="3">
    <source>
        <dbReference type="ARBA" id="ARBA00023163"/>
    </source>
</evidence>
<keyword evidence="2" id="KW-0238">DNA-binding</keyword>
<evidence type="ECO:0000313" key="5">
    <source>
        <dbReference type="EMBL" id="XDT71633.1"/>
    </source>
</evidence>
<keyword evidence="1" id="KW-0805">Transcription regulation</keyword>
<gene>
    <name evidence="5" type="ORF">AAIA72_12550</name>
</gene>
<dbReference type="SUPFAM" id="SSF46689">
    <property type="entry name" value="Homeodomain-like"/>
    <property type="match status" value="1"/>
</dbReference>
<dbReference type="PRINTS" id="PR00032">
    <property type="entry name" value="HTHARAC"/>
</dbReference>
<sequence length="329" mass="37214">MNPAIYVTSDLASLLRRFLAQHPVDDPELMAALDQRPPHSRMPMTAWWALLDRIQAHLNMPALGLHIGDCVRAEDSGVLGYMTLHCRTVGEAMQHFQRYQALIHNFSRLQIEPHDGFVRLTWDVERGVSTQLSDEVFLAGLVTHVRHATGRSLSPHAVHFLHPAPGPVAPYEDWFGCPVDFDWPQVAIDMPHQVLSTPINTHNPHLLILLERQADALLAETPADEWIEQAQKHLVEQMARGTASLATLARALHLSPRTLHRRLAARGLNFRQLLEITRKGLARHYLSDPALSLAEVGFLLGYSEQSAFTRAFQAWFGETPGRYRQRLHH</sequence>
<evidence type="ECO:0000256" key="1">
    <source>
        <dbReference type="ARBA" id="ARBA00023015"/>
    </source>
</evidence>
<dbReference type="InterPro" id="IPR009057">
    <property type="entry name" value="Homeodomain-like_sf"/>
</dbReference>
<dbReference type="InterPro" id="IPR032687">
    <property type="entry name" value="AraC-type_N"/>
</dbReference>
<dbReference type="GO" id="GO:0005829">
    <property type="term" value="C:cytosol"/>
    <property type="evidence" value="ECO:0007669"/>
    <property type="project" value="TreeGrafter"/>
</dbReference>
<reference evidence="5" key="1">
    <citation type="submission" date="2024-05" db="EMBL/GenBank/DDBJ databases">
        <title>Genome sequencing of novel strain.</title>
        <authorList>
            <person name="Ganbat D."/>
            <person name="Ganbat S."/>
            <person name="Lee S.-J."/>
        </authorList>
    </citation>
    <scope>NUCLEOTIDE SEQUENCE</scope>
    <source>
        <strain evidence="5">SMD15-11</strain>
    </source>
</reference>
<feature type="domain" description="HTH araC/xylS-type" evidence="4">
    <location>
        <begin position="228"/>
        <end position="326"/>
    </location>
</feature>
<dbReference type="AlphaFoldDB" id="A0AB39UTN9"/>
<dbReference type="RefSeq" id="WP_369600660.1">
    <property type="nucleotide sequence ID" value="NZ_CP154858.1"/>
</dbReference>
<name>A0AB39UTN9_9GAMM</name>
<dbReference type="PANTHER" id="PTHR47894:SF1">
    <property type="entry name" value="HTH-TYPE TRANSCRIPTIONAL REGULATOR VQSM"/>
    <property type="match status" value="1"/>
</dbReference>
<keyword evidence="3" id="KW-0804">Transcription</keyword>
<dbReference type="EMBL" id="CP154858">
    <property type="protein sequence ID" value="XDT71633.1"/>
    <property type="molecule type" value="Genomic_DNA"/>
</dbReference>